<dbReference type="EnsemblMetazoa" id="ASTEI03292-RA">
    <property type="protein sequence ID" value="ASTEI03292-PA"/>
    <property type="gene ID" value="ASTEI03292"/>
</dbReference>
<dbReference type="PANTHER" id="PTHR46307:SF4">
    <property type="entry name" value="G9A, ISOFORM B"/>
    <property type="match status" value="1"/>
</dbReference>
<feature type="region of interest" description="Disordered" evidence="5">
    <location>
        <begin position="1567"/>
        <end position="1605"/>
    </location>
</feature>
<feature type="region of interest" description="Disordered" evidence="5">
    <location>
        <begin position="1068"/>
        <end position="1127"/>
    </location>
</feature>
<feature type="compositionally biased region" description="Low complexity" evidence="5">
    <location>
        <begin position="661"/>
        <end position="675"/>
    </location>
</feature>
<dbReference type="InterPro" id="IPR047762">
    <property type="entry name" value="EHMT_CRR"/>
</dbReference>
<feature type="compositionally biased region" description="Acidic residues" evidence="5">
    <location>
        <begin position="348"/>
        <end position="394"/>
    </location>
</feature>
<dbReference type="SUPFAM" id="SSF82199">
    <property type="entry name" value="SET domain"/>
    <property type="match status" value="1"/>
</dbReference>
<dbReference type="Pfam" id="PF21533">
    <property type="entry name" value="EHMT1-2_CRR"/>
    <property type="match status" value="1"/>
</dbReference>
<dbReference type="InterPro" id="IPR043550">
    <property type="entry name" value="EHMT1/EHMT2"/>
</dbReference>
<feature type="compositionally biased region" description="Polar residues" evidence="5">
    <location>
        <begin position="483"/>
        <end position="497"/>
    </location>
</feature>
<dbReference type="PANTHER" id="PTHR46307">
    <property type="entry name" value="G9A, ISOFORM B"/>
    <property type="match status" value="1"/>
</dbReference>
<evidence type="ECO:0000256" key="2">
    <source>
        <dbReference type="ARBA" id="ARBA00022454"/>
    </source>
</evidence>
<feature type="compositionally biased region" description="Basic and acidic residues" evidence="5">
    <location>
        <begin position="730"/>
        <end position="744"/>
    </location>
</feature>
<keyword evidence="3" id="KW-0489">Methyltransferase</keyword>
<feature type="compositionally biased region" description="Acidic residues" evidence="5">
    <location>
        <begin position="125"/>
        <end position="138"/>
    </location>
</feature>
<feature type="compositionally biased region" description="Acidic residues" evidence="5">
    <location>
        <begin position="264"/>
        <end position="275"/>
    </location>
</feature>
<dbReference type="PROSITE" id="PS50088">
    <property type="entry name" value="ANK_REPEAT"/>
    <property type="match status" value="2"/>
</dbReference>
<dbReference type="InterPro" id="IPR046341">
    <property type="entry name" value="SET_dom_sf"/>
</dbReference>
<feature type="compositionally biased region" description="Polar residues" evidence="5">
    <location>
        <begin position="596"/>
        <end position="606"/>
    </location>
</feature>
<keyword evidence="4" id="KW-0949">S-adenosyl-L-methionine</keyword>
<dbReference type="VEuPathDB" id="VectorBase:ASTEI03292"/>
<feature type="compositionally biased region" description="Polar residues" evidence="5">
    <location>
        <begin position="716"/>
        <end position="729"/>
    </location>
</feature>
<feature type="compositionally biased region" description="Polar residues" evidence="5">
    <location>
        <begin position="563"/>
        <end position="575"/>
    </location>
</feature>
<dbReference type="SUPFAM" id="SSF48403">
    <property type="entry name" value="Ankyrin repeat"/>
    <property type="match status" value="1"/>
</dbReference>
<dbReference type="STRING" id="30069.A0A182Y4A6"/>
<dbReference type="Proteomes" id="UP000076408">
    <property type="component" value="Unassembled WGS sequence"/>
</dbReference>
<feature type="region of interest" description="Disordered" evidence="5">
    <location>
        <begin position="46"/>
        <end position="138"/>
    </location>
</feature>
<protein>
    <recommendedName>
        <fullName evidence="8">Histone-lysine N-methyltransferase</fullName>
    </recommendedName>
</protein>
<accession>A0A182Y4A6</accession>
<name>A0A182Y4A6_ANOST</name>
<feature type="compositionally biased region" description="Low complexity" evidence="5">
    <location>
        <begin position="1581"/>
        <end position="1598"/>
    </location>
</feature>
<evidence type="ECO:0000313" key="6">
    <source>
        <dbReference type="EnsemblMetazoa" id="ASTEI03292-PA"/>
    </source>
</evidence>
<sequence length="2158" mass="233102">MDFIGDLLNQMSSAFNQETAIPKKEEISMDETLKWRALKNNQFASRTRFPHQIASGTGSGGSTRGGLANGRKSGTTSGSTAYRQRRQTAGGTSSDSRSAATGDDGSRSPASLLGENGTLTHEAAADEEQEEGEGGEDIEIEIAKDISGEELQEALSGLSQLVEVESEDFGATLEIEDRMETGENSGDLLLEEEKKSSPTMEEQRIAMETEIGLEDCKAEDAIDTKVSLEVPYCSSASVSPTVLLEQKDIVSEQLVLLPSKCDTDETDALMETDETQESKTSSSLEHGETAADKGSGCDLVESKSAAQIDEQEIAIDTASKTIEEIDADAKVGENEDEDHAGTSTALADPDEVPMLDDVQDDDDEDDVLIINTDDVDEVVELAETSKEDEDDEEELSKNDDHETTTVVLQSKDVDAQSIGEEAIEKHEASEPESDAPGKGQNIAERVEEKFDPKESADAANRDVDQDRDRSSNDCDEIKFSDSLKVSLSGNQAEQNDPPQTPVGEKVEEKTESTMVEEHKSNANKTDERSEKEASNISIEVGAEKSEQPAASAAAGRTTRSKKITATVSPAANTSPPAGITAITTQSQRRSQRFQKDSTSVASSSEGKLNGENAVEPMLIVKEEDPDDTVALRKRASVGATTAAETKLKAGVKSDRSLRSKQQGSSVTTQPSSSSVLTRRASETIKASPDESNDTQDGPDADKTMAGRRGRKRLSQDRSAASSVVSNDPVTRTREKSTKNEEVPKLESSTVAGQGRVSRSGFPVEPDENDTGGAKVPDAPEPETVAQQQQPAQPQRRGRKRKNLNVSDKDSATPTAAPSAASGSGAASADKSLLHPYKRAARQSRDGSDGILASALARRDKVNSQGRLSRQIKLSAKILANEELRQGYEQQNNGRIIVAPEQHVAVNLNEDELSTSDRDRQVEQQAVEKQRKQGRDANDFSIASCSTIGSSSEDVTLVSVSLPAPKPGVSGTKRNLTVQDPDCAASSLTQHQQNKKLVAAASSSERTTALKRTLKQNVSNASSCPSVETFLQQVRSLRLGTNRSPEENRKLNRRQQKRMVKMKEKFMNSLSLRRRSAQQSRSGTEGDEFDVEASGGEPESSGSEADFVPTQKIGTVGRPSVTLRLRKPETLLENHTRKSTGTANRMPLVTLPKAVQGLTKLAVNAGRSTGSVRPLVGKQTNGKVATASNGPGKARQTSSSAVILPAAMTTLGARSSAPKTNPTTAYSGATAPVSAAMLKDKETEQLQRSLQRLGCEVTLIPTTGRTAEPRPGGSATPTAGPSRSVASPWPLRRVKDGAPAAPQRPRSQQNSVTPQLTLPGTISPSLQIVLDGAGSPPVQGGGGSSRMLSSKAAPIAPPPPSSSSENLVCHCRQKSDIFVAKTVGNGYCTAIDDIDGQHIGCCNELSNDMPNMLRPSPRVSFQLLCNMHRKRLEDHGCCAICGRFCTQGNFAMCKSAHIFHPHCADKYMLNTPYNPARPEDYAAPTLVLKCPHCNQECPNREIEVNIQLTSPPVLLPSRKSIVKPAKMTVSKTGGSNRANGASGSTNVSESFRTTVKSLVPRSLKNMLSVDHSTTNGGGGSGNTSHATTSTSASRASGTAKDSTPGAAGMKNRFTVKDFSYAVCTKKDDARVSEIITSGFDIETRFREYQHGTCLHVVCHHGTLAMAYLIMCRARSVDYLNIVDRELRTAVMCAVAGSKCDIVKLLLDSGADATLKGPYGMTVLHVAAKLGQHAAVRTILECARQRLTARDLMAFVNAVDNGRWTALAWAAENRHKQTVEQLISIGADVNVCDRLNNTSLHWAALSGCSDTLYLLMTKDCNPNLQNTNGETPLHIACRQGHAEICVVLLAMGASLNIRNTSNELPQDIIEDPNSECANIIAANVKMRSLSNNLKETHILCSDVSNGRERHPIQVVYYARNANERQLSVPKFKYIQSNVQIDSRITIEPETRQMPVCSCVDSCTSTESECLCSERTWYTDDGRLVADFNYLDPPTVIECGDLCDCNRMQCRNRVVQHGLDIPLQLSYIPGKAWGVRTMLPIPKGSFLVEYVGEILSDEAANHRVDDSYLFDLGNGFCIDASAYGNVSRFFNHSCQPNVSPVSVYYDHNDQRHPRVALFACRDIDAQEEICFDYGEKFWMVKRGSLVCRCNTAKCRYRQVVE</sequence>
<dbReference type="PROSITE" id="PS50297">
    <property type="entry name" value="ANK_REP_REGION"/>
    <property type="match status" value="1"/>
</dbReference>
<dbReference type="Gene3D" id="1.25.40.20">
    <property type="entry name" value="Ankyrin repeat-containing domain"/>
    <property type="match status" value="2"/>
</dbReference>
<reference evidence="6" key="2">
    <citation type="submission" date="2020-05" db="UniProtKB">
        <authorList>
            <consortium name="EnsemblMetazoa"/>
        </authorList>
    </citation>
    <scope>IDENTIFICATION</scope>
    <source>
        <strain evidence="6">Indian</strain>
    </source>
</reference>
<feature type="region of interest" description="Disordered" evidence="5">
    <location>
        <begin position="325"/>
        <end position="848"/>
    </location>
</feature>
<feature type="compositionally biased region" description="Low complexity" evidence="5">
    <location>
        <begin position="785"/>
        <end position="794"/>
    </location>
</feature>
<keyword evidence="3" id="KW-0808">Transferase</keyword>
<dbReference type="GO" id="GO:0000122">
    <property type="term" value="P:negative regulation of transcription by RNA polymerase II"/>
    <property type="evidence" value="ECO:0007669"/>
    <property type="project" value="TreeGrafter"/>
</dbReference>
<feature type="compositionally biased region" description="Polar residues" evidence="5">
    <location>
        <begin position="72"/>
        <end position="99"/>
    </location>
</feature>
<dbReference type="InterPro" id="IPR036770">
    <property type="entry name" value="Ankyrin_rpt-contain_sf"/>
</dbReference>
<dbReference type="OMA" id="GNFAMCK"/>
<feature type="region of interest" description="Disordered" evidence="5">
    <location>
        <begin position="1256"/>
        <end position="1364"/>
    </location>
</feature>
<keyword evidence="2" id="KW-0158">Chromosome</keyword>
<feature type="region of interest" description="Disordered" evidence="5">
    <location>
        <begin position="1526"/>
        <end position="1548"/>
    </location>
</feature>
<comment type="subcellular location">
    <subcellularLocation>
        <location evidence="1">Chromosome</location>
    </subcellularLocation>
</comment>
<dbReference type="SMART" id="SM00248">
    <property type="entry name" value="ANK"/>
    <property type="match status" value="6"/>
</dbReference>
<dbReference type="SMART" id="SM00317">
    <property type="entry name" value="SET"/>
    <property type="match status" value="1"/>
</dbReference>
<feature type="compositionally biased region" description="Low complexity" evidence="5">
    <location>
        <begin position="1091"/>
        <end position="1104"/>
    </location>
</feature>
<dbReference type="PROSITE" id="PS50867">
    <property type="entry name" value="PRE_SET"/>
    <property type="match status" value="1"/>
</dbReference>
<dbReference type="GO" id="GO:0032259">
    <property type="term" value="P:methylation"/>
    <property type="evidence" value="ECO:0007669"/>
    <property type="project" value="UniProtKB-KW"/>
</dbReference>
<evidence type="ECO:0000256" key="3">
    <source>
        <dbReference type="ARBA" id="ARBA00022603"/>
    </source>
</evidence>
<dbReference type="InterPro" id="IPR007728">
    <property type="entry name" value="Pre-SET_dom"/>
</dbReference>
<feature type="compositionally biased region" description="Low complexity" evidence="5">
    <location>
        <begin position="811"/>
        <end position="830"/>
    </location>
</feature>
<dbReference type="Pfam" id="PF05033">
    <property type="entry name" value="Pre-SET"/>
    <property type="match status" value="1"/>
</dbReference>
<feature type="compositionally biased region" description="Basic and acidic residues" evidence="5">
    <location>
        <begin position="444"/>
        <end position="481"/>
    </location>
</feature>
<evidence type="ECO:0000313" key="7">
    <source>
        <dbReference type="Proteomes" id="UP000076408"/>
    </source>
</evidence>
<dbReference type="VEuPathDB" id="VectorBase:ASTEI20_044802"/>
<evidence type="ECO:0000256" key="5">
    <source>
        <dbReference type="SAM" id="MobiDB-lite"/>
    </source>
</evidence>
<feature type="compositionally biased region" description="Basic and acidic residues" evidence="5">
    <location>
        <begin position="645"/>
        <end position="657"/>
    </location>
</feature>
<evidence type="ECO:0000256" key="1">
    <source>
        <dbReference type="ARBA" id="ARBA00004286"/>
    </source>
</evidence>
<dbReference type="GO" id="GO:0008270">
    <property type="term" value="F:zinc ion binding"/>
    <property type="evidence" value="ECO:0007669"/>
    <property type="project" value="InterPro"/>
</dbReference>
<dbReference type="GO" id="GO:0002039">
    <property type="term" value="F:p53 binding"/>
    <property type="evidence" value="ECO:0007669"/>
    <property type="project" value="InterPro"/>
</dbReference>
<dbReference type="GO" id="GO:0046974">
    <property type="term" value="F:histone H3K9 methyltransferase activity"/>
    <property type="evidence" value="ECO:0007669"/>
    <property type="project" value="TreeGrafter"/>
</dbReference>
<evidence type="ECO:0000256" key="4">
    <source>
        <dbReference type="ARBA" id="ARBA00022691"/>
    </source>
</evidence>
<organism evidence="6 7">
    <name type="scientific">Anopheles stephensi</name>
    <name type="common">Indo-Pakistan malaria mosquito</name>
    <dbReference type="NCBI Taxonomy" id="30069"/>
    <lineage>
        <taxon>Eukaryota</taxon>
        <taxon>Metazoa</taxon>
        <taxon>Ecdysozoa</taxon>
        <taxon>Arthropoda</taxon>
        <taxon>Hexapoda</taxon>
        <taxon>Insecta</taxon>
        <taxon>Pterygota</taxon>
        <taxon>Neoptera</taxon>
        <taxon>Endopterygota</taxon>
        <taxon>Diptera</taxon>
        <taxon>Nematocera</taxon>
        <taxon>Culicoidea</taxon>
        <taxon>Culicidae</taxon>
        <taxon>Anophelinae</taxon>
        <taxon>Anopheles</taxon>
    </lineage>
</organism>
<dbReference type="InterPro" id="IPR002110">
    <property type="entry name" value="Ankyrin_rpt"/>
</dbReference>
<dbReference type="VEuPathDB" id="VectorBase:ASTE008056"/>
<feature type="compositionally biased region" description="Basic and acidic residues" evidence="5">
    <location>
        <begin position="504"/>
        <end position="533"/>
    </location>
</feature>
<feature type="region of interest" description="Disordered" evidence="5">
    <location>
        <begin position="262"/>
        <end position="305"/>
    </location>
</feature>
<dbReference type="GO" id="GO:0005634">
    <property type="term" value="C:nucleus"/>
    <property type="evidence" value="ECO:0007669"/>
    <property type="project" value="InterPro"/>
</dbReference>
<evidence type="ECO:0008006" key="8">
    <source>
        <dbReference type="Google" id="ProtNLM"/>
    </source>
</evidence>
<dbReference type="CDD" id="cd20905">
    <property type="entry name" value="EHMT_ZBD"/>
    <property type="match status" value="1"/>
</dbReference>
<dbReference type="PROSITE" id="PS50280">
    <property type="entry name" value="SET"/>
    <property type="match status" value="1"/>
</dbReference>
<dbReference type="Pfam" id="PF12796">
    <property type="entry name" value="Ank_2"/>
    <property type="match status" value="2"/>
</dbReference>
<dbReference type="Pfam" id="PF00856">
    <property type="entry name" value="SET"/>
    <property type="match status" value="1"/>
</dbReference>
<feature type="compositionally biased region" description="Polar residues" evidence="5">
    <location>
        <begin position="1274"/>
        <end position="1284"/>
    </location>
</feature>
<feature type="region of interest" description="Disordered" evidence="5">
    <location>
        <begin position="177"/>
        <end position="201"/>
    </location>
</feature>
<feature type="compositionally biased region" description="Gly residues" evidence="5">
    <location>
        <begin position="57"/>
        <end position="68"/>
    </location>
</feature>
<keyword evidence="7" id="KW-1185">Reference proteome</keyword>
<dbReference type="SMART" id="SM00468">
    <property type="entry name" value="PreSET"/>
    <property type="match status" value="1"/>
</dbReference>
<feature type="compositionally biased region" description="Low complexity" evidence="5">
    <location>
        <begin position="1531"/>
        <end position="1545"/>
    </location>
</feature>
<feature type="compositionally biased region" description="Polar residues" evidence="5">
    <location>
        <begin position="1304"/>
        <end position="1325"/>
    </location>
</feature>
<proteinExistence type="predicted"/>
<reference evidence="7" key="1">
    <citation type="journal article" date="2014" name="Genome Biol.">
        <title>Genome analysis of a major urban malaria vector mosquito, Anopheles stephensi.</title>
        <authorList>
            <person name="Jiang X."/>
            <person name="Peery A."/>
            <person name="Hall A.B."/>
            <person name="Sharma A."/>
            <person name="Chen X.G."/>
            <person name="Waterhouse R.M."/>
            <person name="Komissarov A."/>
            <person name="Riehle M.M."/>
            <person name="Shouche Y."/>
            <person name="Sharakhova M.V."/>
            <person name="Lawson D."/>
            <person name="Pakpour N."/>
            <person name="Arensburger P."/>
            <person name="Davidson V.L."/>
            <person name="Eiglmeier K."/>
            <person name="Emrich S."/>
            <person name="George P."/>
            <person name="Kennedy R.C."/>
            <person name="Mane S.P."/>
            <person name="Maslen G."/>
            <person name="Oringanje C."/>
            <person name="Qi Y."/>
            <person name="Settlage R."/>
            <person name="Tojo M."/>
            <person name="Tubio J.M."/>
            <person name="Unger M.F."/>
            <person name="Wang B."/>
            <person name="Vernick K.D."/>
            <person name="Ribeiro J.M."/>
            <person name="James A.A."/>
            <person name="Michel K."/>
            <person name="Riehle M.A."/>
            <person name="Luckhart S."/>
            <person name="Sharakhov I.V."/>
            <person name="Tu Z."/>
        </authorList>
    </citation>
    <scope>NUCLEOTIDE SEQUENCE [LARGE SCALE GENOMIC DNA]</scope>
    <source>
        <strain evidence="7">Indian</strain>
    </source>
</reference>
<feature type="compositionally biased region" description="Basic and acidic residues" evidence="5">
    <location>
        <begin position="191"/>
        <end position="201"/>
    </location>
</feature>
<dbReference type="GO" id="GO:0000785">
    <property type="term" value="C:chromatin"/>
    <property type="evidence" value="ECO:0007669"/>
    <property type="project" value="TreeGrafter"/>
</dbReference>
<dbReference type="InterPro" id="IPR001214">
    <property type="entry name" value="SET_dom"/>
</dbReference>
<dbReference type="Gene3D" id="2.170.270.10">
    <property type="entry name" value="SET domain"/>
    <property type="match status" value="1"/>
</dbReference>